<dbReference type="NCBIfam" id="TIGR04274">
    <property type="entry name" value="hypoxanDNAglyco"/>
    <property type="match status" value="1"/>
</dbReference>
<proteinExistence type="predicted"/>
<evidence type="ECO:0000313" key="2">
    <source>
        <dbReference type="EMBL" id="KAJ9620016.1"/>
    </source>
</evidence>
<dbReference type="InterPro" id="IPR005122">
    <property type="entry name" value="Uracil-DNA_glycosylase-like"/>
</dbReference>
<evidence type="ECO:0000259" key="1">
    <source>
        <dbReference type="SMART" id="SM00986"/>
    </source>
</evidence>
<organism evidence="2">
    <name type="scientific">Knufia peltigerae</name>
    <dbReference type="NCBI Taxonomy" id="1002370"/>
    <lineage>
        <taxon>Eukaryota</taxon>
        <taxon>Fungi</taxon>
        <taxon>Dikarya</taxon>
        <taxon>Ascomycota</taxon>
        <taxon>Pezizomycotina</taxon>
        <taxon>Eurotiomycetes</taxon>
        <taxon>Chaetothyriomycetidae</taxon>
        <taxon>Chaetothyriales</taxon>
        <taxon>Trichomeriaceae</taxon>
        <taxon>Knufia</taxon>
    </lineage>
</organism>
<dbReference type="SMART" id="SM00986">
    <property type="entry name" value="UDG"/>
    <property type="match status" value="1"/>
</dbReference>
<dbReference type="GO" id="GO:0019104">
    <property type="term" value="F:DNA N-glycosylase activity"/>
    <property type="evidence" value="ECO:0007669"/>
    <property type="project" value="UniProtKB-ARBA"/>
</dbReference>
<dbReference type="Pfam" id="PF03167">
    <property type="entry name" value="UDG"/>
    <property type="match status" value="1"/>
</dbReference>
<comment type="caution">
    <text evidence="2">The sequence shown here is derived from an EMBL/GenBank/DDBJ whole genome shotgun (WGS) entry which is preliminary data.</text>
</comment>
<dbReference type="SUPFAM" id="SSF52141">
    <property type="entry name" value="Uracil-DNA glycosylase-like"/>
    <property type="match status" value="1"/>
</dbReference>
<dbReference type="InterPro" id="IPR026353">
    <property type="entry name" value="Hypoxan-DNA_Glyclase"/>
</dbReference>
<dbReference type="EMBL" id="JAPDRN010000128">
    <property type="protein sequence ID" value="KAJ9620016.1"/>
    <property type="molecule type" value="Genomic_DNA"/>
</dbReference>
<dbReference type="CDD" id="cd10032">
    <property type="entry name" value="UDG-F6_HDG"/>
    <property type="match status" value="1"/>
</dbReference>
<dbReference type="AlphaFoldDB" id="A0AA38XSC1"/>
<sequence>MRFLPFRNIHAVGEDVSAATLCIGLPAQVNTDCRVLLLGSMPGIASLQAQHYYAHPRNRFWPLLGDLCGFDPSLPYAQRLQALAVNGVGLWDVIGRCERRGSLDADIVRGTEVANALPALIATLPDLQLIGCNGGAAMRAFQRWVQPQPATSPNVLALPSTSPANAAWSLPRLRQAWQPVALALATSSGHRRDNTLPTGSAGEP</sequence>
<feature type="domain" description="Uracil-DNA glycosylase-like" evidence="1">
    <location>
        <begin position="26"/>
        <end position="182"/>
    </location>
</feature>
<dbReference type="SMART" id="SM00987">
    <property type="entry name" value="UreE_C"/>
    <property type="match status" value="1"/>
</dbReference>
<reference evidence="2" key="1">
    <citation type="submission" date="2022-10" db="EMBL/GenBank/DDBJ databases">
        <title>Culturing micro-colonial fungi from biological soil crusts in the Mojave desert and describing Neophaeococcomyces mojavensis, and introducing the new genera and species Taxawa tesnikishii.</title>
        <authorList>
            <person name="Kurbessoian T."/>
            <person name="Stajich J.E."/>
        </authorList>
    </citation>
    <scope>NUCLEOTIDE SEQUENCE</scope>
    <source>
        <strain evidence="2">TK_35</strain>
    </source>
</reference>
<dbReference type="Gene3D" id="3.40.470.10">
    <property type="entry name" value="Uracil-DNA glycosylase-like domain"/>
    <property type="match status" value="1"/>
</dbReference>
<name>A0AA38XSC1_9EURO</name>
<gene>
    <name evidence="2" type="ORF">H2204_012441</name>
</gene>
<protein>
    <recommendedName>
        <fullName evidence="1">Uracil-DNA glycosylase-like domain-containing protein</fullName>
    </recommendedName>
</protein>
<dbReference type="InterPro" id="IPR036895">
    <property type="entry name" value="Uracil-DNA_glycosylase-like_sf"/>
</dbReference>
<accession>A0AA38XSC1</accession>